<protein>
    <submittedName>
        <fullName evidence="4">Major capsid protein</fullName>
    </submittedName>
</protein>
<dbReference type="Gene3D" id="3.30.2400.10">
    <property type="entry name" value="Major capsid protein gp5"/>
    <property type="match status" value="1"/>
</dbReference>
<dbReference type="GO" id="GO:0044423">
    <property type="term" value="C:virion component"/>
    <property type="evidence" value="ECO:0007669"/>
    <property type="project" value="UniProtKB-KW"/>
</dbReference>
<evidence type="ECO:0000259" key="3">
    <source>
        <dbReference type="Pfam" id="PF05065"/>
    </source>
</evidence>
<name>A0A0H4U220_9CAUD</name>
<sequence>MAIPNEVAKTADFSAFLKPEQAQDYFAEIEKTSIVQKIARKVPMGPTGISIPFWNGAVSAGWVGEGEQKPLTKGGFDQKELHPWKIAVIFAETAEVVRLNPLNYLNVMRTKIAEAIALKFDAAALYGIDKPAVFQGYLAETTKKVSIAGTGTQNAYNAIGVDALAQLVNDGKKWTGTLLDNVTEPLLNGAVDANGRPLFVESTYEGLVTPMREGRILGRPTVLNDHVVSDGVPGARTLGFMGDFNQVIWGQIGGLSFDVTDQATLNFGTEAAPKFVSLWQHNMVAVRVEAEFAFMINDKDAFVKITDEPVTEPEEP</sequence>
<evidence type="ECO:0000256" key="1">
    <source>
        <dbReference type="ARBA" id="ARBA00004328"/>
    </source>
</evidence>
<dbReference type="Pfam" id="PF05065">
    <property type="entry name" value="Phage_capsid"/>
    <property type="match status" value="1"/>
</dbReference>
<proteinExistence type="predicted"/>
<organism evidence="4 5">
    <name type="scientific">Mycobacterium phage Smeadley</name>
    <dbReference type="NCBI Taxonomy" id="1673873"/>
    <lineage>
        <taxon>Viruses</taxon>
        <taxon>Duplodnaviria</taxon>
        <taxon>Heunggongvirae</taxon>
        <taxon>Uroviricota</taxon>
        <taxon>Caudoviricetes</taxon>
        <taxon>Fromanvirus</taxon>
        <taxon>Fromanvirus astro</taxon>
    </lineage>
</organism>
<gene>
    <name evidence="4" type="ORF">SEA_SMEADLEY_13</name>
</gene>
<dbReference type="OrthoDB" id="4808at10239"/>
<accession>A0A0H4U220</accession>
<reference evidence="4 5" key="1">
    <citation type="submission" date="2015-06" db="EMBL/GenBank/DDBJ databases">
        <authorList>
            <person name="Akther S."/>
            <person name="Anaya M."/>
            <person name="Carvajal B."/>
            <person name="Chen Y."/>
            <person name="Estrada B."/>
            <person name="Gedeon F."/>
            <person name="Golebiewska U.P."/>
            <person name="Gu W."/>
            <person name="Hernandez A."/>
            <person name="Islam T."/>
            <person name="Jin Y."/>
            <person name="Jung S.M.I.N."/>
            <person name="Nieves W."/>
            <person name="Patel N."/>
            <person name="Qu S."/>
            <person name="Sookdeo T."/>
            <person name="Tobar N."/>
            <person name="Victor W."/>
            <person name="Serrano M.G."/>
            <person name="Buck G."/>
            <person name="Lee V."/>
            <person name="Wang Y."/>
            <person name="Carvalho R."/>
            <person name="Voegtly L."/>
            <person name="Shi R."/>
            <person name="Duckworth R."/>
            <person name="Johnson A."/>
            <person name="Loviza R."/>
            <person name="Walstead R."/>
            <person name="Shah Z."/>
            <person name="Kiflezghi M."/>
            <person name="Wade K."/>
            <person name="Delesalle V.A."/>
            <person name="Bradley K.W."/>
            <person name="Asai D.J."/>
            <person name="Bowman C.A."/>
            <person name="Russell D.A."/>
            <person name="Pope W.H."/>
            <person name="Jacobs-Sera D."/>
            <person name="Hendrix R.W."/>
            <person name="Hatfull G.F."/>
        </authorList>
    </citation>
    <scope>NUCLEOTIDE SEQUENCE [LARGE SCALE GENOMIC DNA]</scope>
</reference>
<dbReference type="KEGG" id="vg:26630617"/>
<dbReference type="Gene3D" id="3.30.2320.10">
    <property type="entry name" value="hypothetical protein PF0899 domain"/>
    <property type="match status" value="1"/>
</dbReference>
<evidence type="ECO:0000313" key="4">
    <source>
        <dbReference type="EMBL" id="AKQ07581.1"/>
    </source>
</evidence>
<keyword evidence="2" id="KW-0946">Virion</keyword>
<dbReference type="InterPro" id="IPR054612">
    <property type="entry name" value="Phage_capsid-like_C"/>
</dbReference>
<comment type="subcellular location">
    <subcellularLocation>
        <location evidence="1">Virion</location>
    </subcellularLocation>
</comment>
<feature type="domain" description="Phage capsid-like C-terminal" evidence="3">
    <location>
        <begin position="17"/>
        <end position="306"/>
    </location>
</feature>
<dbReference type="Proteomes" id="UP000204421">
    <property type="component" value="Segment"/>
</dbReference>
<dbReference type="EMBL" id="KT184694">
    <property type="protein sequence ID" value="AKQ07581.1"/>
    <property type="molecule type" value="Genomic_DNA"/>
</dbReference>
<evidence type="ECO:0000256" key="2">
    <source>
        <dbReference type="ARBA" id="ARBA00022844"/>
    </source>
</evidence>
<evidence type="ECO:0000313" key="5">
    <source>
        <dbReference type="Proteomes" id="UP000204421"/>
    </source>
</evidence>
<dbReference type="GeneID" id="26630617"/>
<dbReference type="SUPFAM" id="SSF56563">
    <property type="entry name" value="Major capsid protein gp5"/>
    <property type="match status" value="1"/>
</dbReference>
<dbReference type="RefSeq" id="YP_009204103.1">
    <property type="nucleotide sequence ID" value="NC_028860.1"/>
</dbReference>
<dbReference type="NCBIfam" id="TIGR01554">
    <property type="entry name" value="major_cap_HK97"/>
    <property type="match status" value="1"/>
</dbReference>
<dbReference type="InterPro" id="IPR024455">
    <property type="entry name" value="Phage_capsid"/>
</dbReference>